<reference evidence="6 7" key="1">
    <citation type="submission" date="2020-08" db="EMBL/GenBank/DDBJ databases">
        <title>Functional genomics of gut bacteria from endangered species of beetles.</title>
        <authorList>
            <person name="Carlos-Shanley C."/>
        </authorList>
    </citation>
    <scope>NUCLEOTIDE SEQUENCE [LARGE SCALE GENOMIC DNA]</scope>
    <source>
        <strain evidence="6 7">S00198</strain>
    </source>
</reference>
<proteinExistence type="inferred from homology"/>
<dbReference type="GO" id="GO:0003700">
    <property type="term" value="F:DNA-binding transcription factor activity"/>
    <property type="evidence" value="ECO:0007669"/>
    <property type="project" value="InterPro"/>
</dbReference>
<dbReference type="RefSeq" id="WP_184857561.1">
    <property type="nucleotide sequence ID" value="NZ_JACHLK010000004.1"/>
</dbReference>
<name>A0A7X0PDN8_9BURK</name>
<evidence type="ECO:0000313" key="6">
    <source>
        <dbReference type="EMBL" id="MBB6560007.1"/>
    </source>
</evidence>
<keyword evidence="2" id="KW-0805">Transcription regulation</keyword>
<comment type="similarity">
    <text evidence="1">Belongs to the LysR transcriptional regulatory family.</text>
</comment>
<evidence type="ECO:0000256" key="3">
    <source>
        <dbReference type="ARBA" id="ARBA00023125"/>
    </source>
</evidence>
<evidence type="ECO:0000256" key="4">
    <source>
        <dbReference type="ARBA" id="ARBA00023163"/>
    </source>
</evidence>
<dbReference type="GO" id="GO:0006351">
    <property type="term" value="P:DNA-templated transcription"/>
    <property type="evidence" value="ECO:0007669"/>
    <property type="project" value="TreeGrafter"/>
</dbReference>
<gene>
    <name evidence="6" type="ORF">HNP48_002679</name>
</gene>
<dbReference type="Pfam" id="PF03466">
    <property type="entry name" value="LysR_substrate"/>
    <property type="match status" value="1"/>
</dbReference>
<accession>A0A7X0PDN8</accession>
<dbReference type="PANTHER" id="PTHR30537">
    <property type="entry name" value="HTH-TYPE TRANSCRIPTIONAL REGULATOR"/>
    <property type="match status" value="1"/>
</dbReference>
<dbReference type="InterPro" id="IPR005119">
    <property type="entry name" value="LysR_subst-bd"/>
</dbReference>
<dbReference type="InterPro" id="IPR058163">
    <property type="entry name" value="LysR-type_TF_proteobact-type"/>
</dbReference>
<evidence type="ECO:0000256" key="2">
    <source>
        <dbReference type="ARBA" id="ARBA00023015"/>
    </source>
</evidence>
<dbReference type="PRINTS" id="PR00039">
    <property type="entry name" value="HTHLYSR"/>
</dbReference>
<keyword evidence="3" id="KW-0238">DNA-binding</keyword>
<dbReference type="AlphaFoldDB" id="A0A7X0PDN8"/>
<feature type="domain" description="HTH lysR-type" evidence="5">
    <location>
        <begin position="20"/>
        <end position="77"/>
    </location>
</feature>
<dbReference type="FunFam" id="1.10.10.10:FF:000038">
    <property type="entry name" value="Glycine cleavage system transcriptional activator"/>
    <property type="match status" value="1"/>
</dbReference>
<evidence type="ECO:0000313" key="7">
    <source>
        <dbReference type="Proteomes" id="UP000575083"/>
    </source>
</evidence>
<dbReference type="InterPro" id="IPR000847">
    <property type="entry name" value="LysR_HTH_N"/>
</dbReference>
<dbReference type="Proteomes" id="UP000575083">
    <property type="component" value="Unassembled WGS sequence"/>
</dbReference>
<dbReference type="SUPFAM" id="SSF46785">
    <property type="entry name" value="Winged helix' DNA-binding domain"/>
    <property type="match status" value="1"/>
</dbReference>
<dbReference type="PANTHER" id="PTHR30537:SF79">
    <property type="entry name" value="TRANSCRIPTIONAL REGULATOR-RELATED"/>
    <property type="match status" value="1"/>
</dbReference>
<keyword evidence="7" id="KW-1185">Reference proteome</keyword>
<dbReference type="InterPro" id="IPR036388">
    <property type="entry name" value="WH-like_DNA-bd_sf"/>
</dbReference>
<evidence type="ECO:0000259" key="5">
    <source>
        <dbReference type="PROSITE" id="PS50931"/>
    </source>
</evidence>
<sequence>MTAHANPHSSPAAPPLQGLPSLKALHAFEAAARHLNFRLAAEELDVTQGAVAQQVRALEAELGVRLFERRARGLAPTEAGSAYALRVRRALEEIADATRQLRPGERQVTISVAPTLAAKWLLPRLPRFAERHPGVELRVLASERVSRFHAEGVDLSIRYGQPPFGPGLHVERLLENTLIAVGSPALVGAAGALTPKRLARLPLIHDAHGSWPAFFAQAGLPVPPPGGTRFNQIGLAIDAAIAGQGLALASPFFVAPDIAAGRLVRVLPQVALRTGIDYHLVWPQRARGGDVPLDEVTAWLLEEAAR</sequence>
<dbReference type="SUPFAM" id="SSF53850">
    <property type="entry name" value="Periplasmic binding protein-like II"/>
    <property type="match status" value="1"/>
</dbReference>
<dbReference type="Gene3D" id="1.10.10.10">
    <property type="entry name" value="Winged helix-like DNA-binding domain superfamily/Winged helix DNA-binding domain"/>
    <property type="match status" value="1"/>
</dbReference>
<dbReference type="EMBL" id="JACHLK010000004">
    <property type="protein sequence ID" value="MBB6560007.1"/>
    <property type="molecule type" value="Genomic_DNA"/>
</dbReference>
<dbReference type="PROSITE" id="PS50931">
    <property type="entry name" value="HTH_LYSR"/>
    <property type="match status" value="1"/>
</dbReference>
<dbReference type="GO" id="GO:0043565">
    <property type="term" value="F:sequence-specific DNA binding"/>
    <property type="evidence" value="ECO:0007669"/>
    <property type="project" value="TreeGrafter"/>
</dbReference>
<dbReference type="Pfam" id="PF00126">
    <property type="entry name" value="HTH_1"/>
    <property type="match status" value="1"/>
</dbReference>
<dbReference type="CDD" id="cd08432">
    <property type="entry name" value="PBP2_GcdR_TrpI_HvrB_AmpR_like"/>
    <property type="match status" value="1"/>
</dbReference>
<evidence type="ECO:0000256" key="1">
    <source>
        <dbReference type="ARBA" id="ARBA00009437"/>
    </source>
</evidence>
<comment type="caution">
    <text evidence="6">The sequence shown here is derived from an EMBL/GenBank/DDBJ whole genome shotgun (WGS) entry which is preliminary data.</text>
</comment>
<dbReference type="Gene3D" id="3.40.190.10">
    <property type="entry name" value="Periplasmic binding protein-like II"/>
    <property type="match status" value="2"/>
</dbReference>
<dbReference type="InterPro" id="IPR036390">
    <property type="entry name" value="WH_DNA-bd_sf"/>
</dbReference>
<protein>
    <submittedName>
        <fullName evidence="6">LysR family glycine cleavage system transcriptional activator</fullName>
    </submittedName>
</protein>
<organism evidence="6 7">
    <name type="scientific">Acidovorax soli</name>
    <dbReference type="NCBI Taxonomy" id="592050"/>
    <lineage>
        <taxon>Bacteria</taxon>
        <taxon>Pseudomonadati</taxon>
        <taxon>Pseudomonadota</taxon>
        <taxon>Betaproteobacteria</taxon>
        <taxon>Burkholderiales</taxon>
        <taxon>Comamonadaceae</taxon>
        <taxon>Acidovorax</taxon>
    </lineage>
</organism>
<keyword evidence="4" id="KW-0804">Transcription</keyword>